<feature type="transmembrane region" description="Helical" evidence="8">
    <location>
        <begin position="65"/>
        <end position="98"/>
    </location>
</feature>
<feature type="transmembrane region" description="Helical" evidence="8">
    <location>
        <begin position="269"/>
        <end position="297"/>
    </location>
</feature>
<comment type="subcellular location">
    <subcellularLocation>
        <location evidence="1">Cell membrane</location>
        <topology evidence="1">Multi-pass membrane protein</topology>
    </subcellularLocation>
</comment>
<keyword evidence="5 8" id="KW-0812">Transmembrane</keyword>
<dbReference type="AlphaFoldDB" id="A0A3A9ZYG1"/>
<dbReference type="GO" id="GO:0022857">
    <property type="term" value="F:transmembrane transporter activity"/>
    <property type="evidence" value="ECO:0007669"/>
    <property type="project" value="InterPro"/>
</dbReference>
<feature type="transmembrane region" description="Helical" evidence="8">
    <location>
        <begin position="110"/>
        <end position="130"/>
    </location>
</feature>
<dbReference type="Proteomes" id="UP000279968">
    <property type="component" value="Unassembled WGS sequence"/>
</dbReference>
<evidence type="ECO:0000256" key="5">
    <source>
        <dbReference type="ARBA" id="ARBA00022692"/>
    </source>
</evidence>
<keyword evidence="10" id="KW-1185">Reference proteome</keyword>
<keyword evidence="6 8" id="KW-1133">Transmembrane helix</keyword>
<feature type="transmembrane region" description="Helical" evidence="8">
    <location>
        <begin position="228"/>
        <end position="248"/>
    </location>
</feature>
<dbReference type="PANTHER" id="PTHR32196:SF21">
    <property type="entry name" value="ABC TRANSPORTER PERMEASE PROTEIN YPHD-RELATED"/>
    <property type="match status" value="1"/>
</dbReference>
<sequence length="335" mass="34232">MPTPDAVSAQSAGTSRWSGLGQRILGSRIAGPSLALAISVVIFSATTSTFLTASNVSLILQQSVVVGMLALGQTIIVLTAGIDLANGAIAVLGTVVMGKLAMTGHHDTTALLLGFAVCLALGTLSGGVVTRLNLPPFIVTLGMLTIVTAVARLYTGSQSFPVSSGLLTFLGRTVNLGGFALTYGTLLLLAAFAVVGYMLTQTAWGTHVFAVGNDPNAARLVGIKVKRVLLSAYLLAGLCYGIAAWLALGRIAVADPSGYQSANLDSITAVVIGGTSLFGGRGGVLGTLIGTLIVLVLRNGLTQANIDSLYQDVATGILVIAAVAVDQLARRRQQR</sequence>
<accession>A0A3A9ZYG1</accession>
<organism evidence="9 10">
    <name type="scientific">Micromonospora costi</name>
    <dbReference type="NCBI Taxonomy" id="1530042"/>
    <lineage>
        <taxon>Bacteria</taxon>
        <taxon>Bacillati</taxon>
        <taxon>Actinomycetota</taxon>
        <taxon>Actinomycetes</taxon>
        <taxon>Micromonosporales</taxon>
        <taxon>Micromonosporaceae</taxon>
        <taxon>Micromonospora</taxon>
    </lineage>
</organism>
<protein>
    <submittedName>
        <fullName evidence="9">ABC transporter permease</fullName>
    </submittedName>
</protein>
<evidence type="ECO:0000313" key="9">
    <source>
        <dbReference type="EMBL" id="RKN53261.1"/>
    </source>
</evidence>
<gene>
    <name evidence="9" type="ORF">D7193_24580</name>
</gene>
<feature type="transmembrane region" description="Helical" evidence="8">
    <location>
        <begin position="176"/>
        <end position="199"/>
    </location>
</feature>
<evidence type="ECO:0000256" key="2">
    <source>
        <dbReference type="ARBA" id="ARBA00022448"/>
    </source>
</evidence>
<evidence type="ECO:0000256" key="8">
    <source>
        <dbReference type="SAM" id="Phobius"/>
    </source>
</evidence>
<reference evidence="9 10" key="1">
    <citation type="journal article" date="2015" name="Int. J. Syst. Evol. Microbiol.">
        <title>Micromonospora costi sp. nov., isolated from a leaf of Costus speciosus.</title>
        <authorList>
            <person name="Thawai C."/>
        </authorList>
    </citation>
    <scope>NUCLEOTIDE SEQUENCE [LARGE SCALE GENOMIC DNA]</scope>
    <source>
        <strain evidence="9 10">CS1-12</strain>
    </source>
</reference>
<proteinExistence type="predicted"/>
<evidence type="ECO:0000256" key="1">
    <source>
        <dbReference type="ARBA" id="ARBA00004651"/>
    </source>
</evidence>
<dbReference type="CDD" id="cd06579">
    <property type="entry name" value="TM_PBP1_transp_AraH_like"/>
    <property type="match status" value="1"/>
</dbReference>
<keyword evidence="3" id="KW-1003">Cell membrane</keyword>
<keyword evidence="2" id="KW-0813">Transport</keyword>
<keyword evidence="4" id="KW-0997">Cell inner membrane</keyword>
<dbReference type="OrthoDB" id="9808136at2"/>
<dbReference type="Pfam" id="PF02653">
    <property type="entry name" value="BPD_transp_2"/>
    <property type="match status" value="1"/>
</dbReference>
<feature type="transmembrane region" description="Helical" evidence="8">
    <location>
        <begin position="136"/>
        <end position="155"/>
    </location>
</feature>
<comment type="caution">
    <text evidence="9">The sequence shown here is derived from an EMBL/GenBank/DDBJ whole genome shotgun (WGS) entry which is preliminary data.</text>
</comment>
<dbReference type="EMBL" id="RBAN01000004">
    <property type="protein sequence ID" value="RKN53261.1"/>
    <property type="molecule type" value="Genomic_DNA"/>
</dbReference>
<name>A0A3A9ZYG1_9ACTN</name>
<evidence type="ECO:0000256" key="6">
    <source>
        <dbReference type="ARBA" id="ARBA00022989"/>
    </source>
</evidence>
<evidence type="ECO:0000256" key="7">
    <source>
        <dbReference type="ARBA" id="ARBA00023136"/>
    </source>
</evidence>
<feature type="transmembrane region" description="Helical" evidence="8">
    <location>
        <begin position="33"/>
        <end position="53"/>
    </location>
</feature>
<evidence type="ECO:0000256" key="4">
    <source>
        <dbReference type="ARBA" id="ARBA00022519"/>
    </source>
</evidence>
<dbReference type="PANTHER" id="PTHR32196">
    <property type="entry name" value="ABC TRANSPORTER PERMEASE PROTEIN YPHD-RELATED-RELATED"/>
    <property type="match status" value="1"/>
</dbReference>
<evidence type="ECO:0000313" key="10">
    <source>
        <dbReference type="Proteomes" id="UP000279968"/>
    </source>
</evidence>
<dbReference type="InterPro" id="IPR001851">
    <property type="entry name" value="ABC_transp_permease"/>
</dbReference>
<evidence type="ECO:0000256" key="3">
    <source>
        <dbReference type="ARBA" id="ARBA00022475"/>
    </source>
</evidence>
<keyword evidence="7 8" id="KW-0472">Membrane</keyword>
<dbReference type="GO" id="GO:0005886">
    <property type="term" value="C:plasma membrane"/>
    <property type="evidence" value="ECO:0007669"/>
    <property type="project" value="UniProtKB-SubCell"/>
</dbReference>